<comment type="caution">
    <text evidence="1">The sequence shown here is derived from an EMBL/GenBank/DDBJ whole genome shotgun (WGS) entry which is preliminary data.</text>
</comment>
<gene>
    <name evidence="1" type="ORF">ADIAG_01266</name>
</gene>
<accession>M7NL83</accession>
<evidence type="ECO:0000313" key="1">
    <source>
        <dbReference type="EMBL" id="EMQ99273.1"/>
    </source>
</evidence>
<protein>
    <submittedName>
        <fullName evidence="1">Uncharacterized protein</fullName>
    </submittedName>
</protein>
<reference evidence="1 2" key="1">
    <citation type="journal article" date="2013" name="Genome Announc.">
        <title>Draft Genome Sequence of Arthrobacter gangotriensis Strain Lz1yT, Isolated from a Penguin Rookery Soil Sample Collected in Antarctica, near the Indian Station Dakshin Gangotri.</title>
        <authorList>
            <person name="Shivaji S."/>
            <person name="Ara S."/>
            <person name="Bandi S."/>
            <person name="Singh A."/>
            <person name="Kumar Pinnaka A."/>
        </authorList>
    </citation>
    <scope>NUCLEOTIDE SEQUENCE [LARGE SCALE GENOMIC DNA]</scope>
    <source>
        <strain evidence="1 2">Lz1y</strain>
    </source>
</reference>
<dbReference type="STRING" id="1276920.ADIAG_01266"/>
<dbReference type="Proteomes" id="UP000012015">
    <property type="component" value="Unassembled WGS sequence"/>
</dbReference>
<name>M7NL83_9MICC</name>
<organism evidence="1 2">
    <name type="scientific">Paeniglutamicibacter gangotriensis Lz1y</name>
    <dbReference type="NCBI Taxonomy" id="1276920"/>
    <lineage>
        <taxon>Bacteria</taxon>
        <taxon>Bacillati</taxon>
        <taxon>Actinomycetota</taxon>
        <taxon>Actinomycetes</taxon>
        <taxon>Micrococcales</taxon>
        <taxon>Micrococcaceae</taxon>
        <taxon>Paeniglutamicibacter</taxon>
    </lineage>
</organism>
<keyword evidence="2" id="KW-1185">Reference proteome</keyword>
<dbReference type="AlphaFoldDB" id="M7NL83"/>
<proteinExistence type="predicted"/>
<dbReference type="EMBL" id="AOCK01000003">
    <property type="protein sequence ID" value="EMQ99273.1"/>
    <property type="molecule type" value="Genomic_DNA"/>
</dbReference>
<evidence type="ECO:0000313" key="2">
    <source>
        <dbReference type="Proteomes" id="UP000012015"/>
    </source>
</evidence>
<sequence>MPKAGSAGESLCAGAFPRLSHVFLTQGLVFTRGTPPRRRVAVQQAGAFS</sequence>